<evidence type="ECO:0000313" key="10">
    <source>
        <dbReference type="Proteomes" id="UP000316714"/>
    </source>
</evidence>
<proteinExistence type="inferred from homology"/>
<evidence type="ECO:0000256" key="3">
    <source>
        <dbReference type="ARBA" id="ARBA00012744"/>
    </source>
</evidence>
<dbReference type="InterPro" id="IPR036962">
    <property type="entry name" value="Glyco_hydro_3_N_sf"/>
</dbReference>
<dbReference type="SMART" id="SM01217">
    <property type="entry name" value="Fn3_like"/>
    <property type="match status" value="1"/>
</dbReference>
<dbReference type="InterPro" id="IPR001764">
    <property type="entry name" value="Glyco_hydro_3_N"/>
</dbReference>
<feature type="domain" description="Fibronectin type III-like" evidence="8">
    <location>
        <begin position="693"/>
        <end position="762"/>
    </location>
</feature>
<evidence type="ECO:0000256" key="2">
    <source>
        <dbReference type="ARBA" id="ARBA00005336"/>
    </source>
</evidence>
<dbReference type="RefSeq" id="WP_197531769.1">
    <property type="nucleotide sequence ID" value="NZ_SIHJ01000011.1"/>
</dbReference>
<dbReference type="InterPro" id="IPR026891">
    <property type="entry name" value="Fn3-like"/>
</dbReference>
<evidence type="ECO:0000256" key="6">
    <source>
        <dbReference type="ARBA" id="ARBA00023295"/>
    </source>
</evidence>
<dbReference type="Pfam" id="PF14310">
    <property type="entry name" value="Fn3-like"/>
    <property type="match status" value="1"/>
</dbReference>
<reference evidence="9 10" key="1">
    <citation type="submission" date="2019-02" db="EMBL/GenBank/DDBJ databases">
        <title>Deep-cultivation of Planctomycetes and their phenomic and genomic characterization uncovers novel biology.</title>
        <authorList>
            <person name="Wiegand S."/>
            <person name="Jogler M."/>
            <person name="Boedeker C."/>
            <person name="Pinto D."/>
            <person name="Vollmers J."/>
            <person name="Rivas-Marin E."/>
            <person name="Kohn T."/>
            <person name="Peeters S.H."/>
            <person name="Heuer A."/>
            <person name="Rast P."/>
            <person name="Oberbeckmann S."/>
            <person name="Bunk B."/>
            <person name="Jeske O."/>
            <person name="Meyerdierks A."/>
            <person name="Storesund J.E."/>
            <person name="Kallscheuer N."/>
            <person name="Luecker S."/>
            <person name="Lage O.M."/>
            <person name="Pohl T."/>
            <person name="Merkel B.J."/>
            <person name="Hornburger P."/>
            <person name="Mueller R.-W."/>
            <person name="Bruemmer F."/>
            <person name="Labrenz M."/>
            <person name="Spormann A.M."/>
            <person name="Op Den Camp H."/>
            <person name="Overmann J."/>
            <person name="Amann R."/>
            <person name="Jetten M.S.M."/>
            <person name="Mascher T."/>
            <person name="Medema M.H."/>
            <person name="Devos D.P."/>
            <person name="Kaster A.-K."/>
            <person name="Ovreas L."/>
            <person name="Rohde M."/>
            <person name="Galperin M.Y."/>
            <person name="Jogler C."/>
        </authorList>
    </citation>
    <scope>NUCLEOTIDE SEQUENCE [LARGE SCALE GENOMIC DNA]</scope>
    <source>
        <strain evidence="9 10">KOR34</strain>
    </source>
</reference>
<dbReference type="InterPro" id="IPR017853">
    <property type="entry name" value="GH"/>
</dbReference>
<dbReference type="NCBIfam" id="NF011678">
    <property type="entry name" value="PRK15098.1"/>
    <property type="match status" value="1"/>
</dbReference>
<sequence precursor="true">MRPAHCTWILLPLLITAMLPSRPAYAQATGPQTGASRAAALEPTAEPAEAAIRFDLVAGGIDHRINRLIDEMTLDEKIGQLVQLYPEGDQLTDELRARIRGGLIGSVFFAGEASLAEDAQREASASRLGIPLIIARDVVHGFRTIMPIPLGQAATWNPELVRDAARLSALEAKAEGVDWTFAPMVDVCRDPRWGRVAETLGEDPRLASDLAAAMVDGFQLERDGKIHGVAACVKHFAAYGLSEGGRDYNRVSLSEYDLFNTYLPPFRAALDAGCLGLMTTFSEVNGVPGTAHDDLINGVAKGAWRFDGVVVSDWASVTEMVNHGFVPDNRAAARAAVNAGVDMDMCSPAYADHLKGLVAEGQVSERRIDDAVRRVLRMKVALQGGATGQPAPTAESRQAARRLARQSMVLLKNKGVLPLDEESLATVAVIGPMADKPVDQLGCWSLDADAEHSITPLAHLRKRLEGQAEVVYAAGAESSFAKSDDGIMAALAAARQADAVLLFVGEEVVLSGEARSRAELSLPGVQPRLVEEMAALDKPIVMVVMAGRPLAIEREAEAVDAVLYAWHPGSMAGPAIADLLFGVHVPSGRLPITFPRSVGQVPLYYARHNTGRPAPEDYAPLVGSGAEDLPQEFQYRSHYVDKPPTPLYPFGFGLSYTTFEYDSIELSHNELPPSGVLGVRARLTNTGDREAAEIAQLYLRDRVASVVRPVRQLHDHRRVTLKPGESVVLEFAVAADELGFVNNQRDHVIEPGEFDVWVGGDSNATLHAEFRLLEGEGPSAEVASPAVSAETR</sequence>
<dbReference type="AlphaFoldDB" id="A0A5C5UUI6"/>
<dbReference type="PRINTS" id="PR00133">
    <property type="entry name" value="GLHYDRLASE3"/>
</dbReference>
<feature type="signal peptide" evidence="7">
    <location>
        <begin position="1"/>
        <end position="26"/>
    </location>
</feature>
<gene>
    <name evidence="9" type="primary">bglX_4</name>
    <name evidence="9" type="ORF">KOR34_53300</name>
</gene>
<dbReference type="Gene3D" id="3.20.20.300">
    <property type="entry name" value="Glycoside hydrolase, family 3, N-terminal domain"/>
    <property type="match status" value="1"/>
</dbReference>
<dbReference type="InterPro" id="IPR013783">
    <property type="entry name" value="Ig-like_fold"/>
</dbReference>
<keyword evidence="4 7" id="KW-0732">Signal</keyword>
<evidence type="ECO:0000259" key="8">
    <source>
        <dbReference type="SMART" id="SM01217"/>
    </source>
</evidence>
<dbReference type="GO" id="GO:0009251">
    <property type="term" value="P:glucan catabolic process"/>
    <property type="evidence" value="ECO:0007669"/>
    <property type="project" value="TreeGrafter"/>
</dbReference>
<dbReference type="EMBL" id="SIHJ01000011">
    <property type="protein sequence ID" value="TWT29190.1"/>
    <property type="molecule type" value="Genomic_DNA"/>
</dbReference>
<accession>A0A5C5UUI6</accession>
<comment type="similarity">
    <text evidence="2">Belongs to the glycosyl hydrolase 3 family.</text>
</comment>
<dbReference type="SUPFAM" id="SSF52279">
    <property type="entry name" value="Beta-D-glucan exohydrolase, C-terminal domain"/>
    <property type="match status" value="1"/>
</dbReference>
<keyword evidence="10" id="KW-1185">Reference proteome</keyword>
<dbReference type="EC" id="3.2.1.21" evidence="3"/>
<dbReference type="FunFam" id="2.60.40.10:FF:000495">
    <property type="entry name" value="Periplasmic beta-glucosidase"/>
    <property type="match status" value="1"/>
</dbReference>
<dbReference type="Proteomes" id="UP000316714">
    <property type="component" value="Unassembled WGS sequence"/>
</dbReference>
<protein>
    <recommendedName>
        <fullName evidence="3">beta-glucosidase</fullName>
        <ecNumber evidence="3">3.2.1.21</ecNumber>
    </recommendedName>
</protein>
<evidence type="ECO:0000256" key="5">
    <source>
        <dbReference type="ARBA" id="ARBA00022801"/>
    </source>
</evidence>
<feature type="chain" id="PRO_5022852108" description="beta-glucosidase" evidence="7">
    <location>
        <begin position="27"/>
        <end position="792"/>
    </location>
</feature>
<evidence type="ECO:0000256" key="7">
    <source>
        <dbReference type="SAM" id="SignalP"/>
    </source>
</evidence>
<keyword evidence="5 9" id="KW-0378">Hydrolase</keyword>
<dbReference type="GO" id="GO:0008422">
    <property type="term" value="F:beta-glucosidase activity"/>
    <property type="evidence" value="ECO:0007669"/>
    <property type="project" value="UniProtKB-EC"/>
</dbReference>
<dbReference type="Gene3D" id="3.40.50.1700">
    <property type="entry name" value="Glycoside hydrolase family 3 C-terminal domain"/>
    <property type="match status" value="1"/>
</dbReference>
<evidence type="ECO:0000313" key="9">
    <source>
        <dbReference type="EMBL" id="TWT29190.1"/>
    </source>
</evidence>
<comment type="catalytic activity">
    <reaction evidence="1">
        <text>Hydrolysis of terminal, non-reducing beta-D-glucosyl residues with release of beta-D-glucose.</text>
        <dbReference type="EC" id="3.2.1.21"/>
    </reaction>
</comment>
<name>A0A5C5UUI6_9BACT</name>
<organism evidence="9 10">
    <name type="scientific">Posidoniimonas corsicana</name>
    <dbReference type="NCBI Taxonomy" id="1938618"/>
    <lineage>
        <taxon>Bacteria</taxon>
        <taxon>Pseudomonadati</taxon>
        <taxon>Planctomycetota</taxon>
        <taxon>Planctomycetia</taxon>
        <taxon>Pirellulales</taxon>
        <taxon>Lacipirellulaceae</taxon>
        <taxon>Posidoniimonas</taxon>
    </lineage>
</organism>
<dbReference type="InterPro" id="IPR036881">
    <property type="entry name" value="Glyco_hydro_3_C_sf"/>
</dbReference>
<dbReference type="Pfam" id="PF00933">
    <property type="entry name" value="Glyco_hydro_3"/>
    <property type="match status" value="1"/>
</dbReference>
<evidence type="ECO:0000256" key="1">
    <source>
        <dbReference type="ARBA" id="ARBA00000448"/>
    </source>
</evidence>
<dbReference type="PANTHER" id="PTHR30620:SF16">
    <property type="entry name" value="LYSOSOMAL BETA GLUCOSIDASE"/>
    <property type="match status" value="1"/>
</dbReference>
<dbReference type="InterPro" id="IPR002772">
    <property type="entry name" value="Glyco_hydro_3_C"/>
</dbReference>
<evidence type="ECO:0000256" key="4">
    <source>
        <dbReference type="ARBA" id="ARBA00022729"/>
    </source>
</evidence>
<dbReference type="SUPFAM" id="SSF51445">
    <property type="entry name" value="(Trans)glycosidases"/>
    <property type="match status" value="1"/>
</dbReference>
<dbReference type="InterPro" id="IPR051915">
    <property type="entry name" value="Cellulose_Degrad_GH3"/>
</dbReference>
<dbReference type="Pfam" id="PF01915">
    <property type="entry name" value="Glyco_hydro_3_C"/>
    <property type="match status" value="1"/>
</dbReference>
<dbReference type="Gene3D" id="2.60.40.10">
    <property type="entry name" value="Immunoglobulins"/>
    <property type="match status" value="1"/>
</dbReference>
<keyword evidence="6 9" id="KW-0326">Glycosidase</keyword>
<comment type="caution">
    <text evidence="9">The sequence shown here is derived from an EMBL/GenBank/DDBJ whole genome shotgun (WGS) entry which is preliminary data.</text>
</comment>
<dbReference type="PANTHER" id="PTHR30620">
    <property type="entry name" value="PERIPLASMIC BETA-GLUCOSIDASE-RELATED"/>
    <property type="match status" value="1"/>
</dbReference>